<dbReference type="Proteomes" id="UP000232133">
    <property type="component" value="Chromosome"/>
</dbReference>
<sequence>MIIQDLASFIEGNIVGKDSFFDDEGFTGRFTFLNDAVEGDIVIRHKINGKGVEIAAGKNLACLITQTPQDGAGDKAKELNFPLIVVDKIELATAYALKWTVEKFSPDSKNVIITGTNGKSTTSHLIYHILKNTGVHVLTNTDSESEFNTLIDPMVSKLISDEVKNNGKLDYLVIEVSEVQGWLGNLMKHHAYLMASAVKPSVGVITNIAMDHIGLVNSIDEVFDEINQVPNAIGDGVTVLNYDDDLVMKLTPKHPFLCSMNKMDSKNPNVYYDNGIFYEGKRILENKDLPFTSHHFIQNILSAVAACISLNMDIEDIVEGVKSYRPLNRRFSKLHENPLIVDDFAHNPDGIKATIAETRKLLAENQTLYVVCSIRGSRGVEINKLNVEALAESMDDNTKLVLSSSNDVVDHLNFVEDEEREIFFEVLNQNNIDYNYFDNLCDCLKDTYKCADANDIILLIGAQGMDPAEGLLENILRK</sequence>
<dbReference type="RefSeq" id="WP_100815272.1">
    <property type="nucleotide sequence ID" value="NZ_CP017803.1"/>
</dbReference>
<dbReference type="PANTHER" id="PTHR43445:SF3">
    <property type="entry name" value="UDP-N-ACETYLMURAMATE--L-ALANINE LIGASE"/>
    <property type="match status" value="1"/>
</dbReference>
<dbReference type="Pfam" id="PF08245">
    <property type="entry name" value="Mur_ligase_M"/>
    <property type="match status" value="1"/>
</dbReference>
<evidence type="ECO:0000259" key="1">
    <source>
        <dbReference type="Pfam" id="PF02875"/>
    </source>
</evidence>
<dbReference type="SUPFAM" id="SSF53623">
    <property type="entry name" value="MurD-like peptide ligases, catalytic domain"/>
    <property type="match status" value="1"/>
</dbReference>
<proteinExistence type="predicted"/>
<dbReference type="GeneID" id="35118169"/>
<dbReference type="PANTHER" id="PTHR43445">
    <property type="entry name" value="UDP-N-ACETYLMURAMATE--L-ALANINE LIGASE-RELATED"/>
    <property type="match status" value="1"/>
</dbReference>
<evidence type="ECO:0000313" key="4">
    <source>
        <dbReference type="Proteomes" id="UP000232133"/>
    </source>
</evidence>
<protein>
    <submittedName>
        <fullName evidence="3">UDP-N-acetylmuramyl peptide synthase</fullName>
    </submittedName>
</protein>
<name>A0A2H4U5F8_METSM</name>
<accession>A0A2H4U5F8</accession>
<dbReference type="InterPro" id="IPR036615">
    <property type="entry name" value="Mur_ligase_C_dom_sf"/>
</dbReference>
<dbReference type="InterPro" id="IPR013221">
    <property type="entry name" value="Mur_ligase_cen"/>
</dbReference>
<dbReference type="GO" id="GO:0005524">
    <property type="term" value="F:ATP binding"/>
    <property type="evidence" value="ECO:0007669"/>
    <property type="project" value="InterPro"/>
</dbReference>
<feature type="domain" description="Mur ligase C-terminal" evidence="1">
    <location>
        <begin position="329"/>
        <end position="462"/>
    </location>
</feature>
<evidence type="ECO:0000313" key="3">
    <source>
        <dbReference type="EMBL" id="ATZ59324.1"/>
    </source>
</evidence>
<dbReference type="InterPro" id="IPR004101">
    <property type="entry name" value="Mur_ligase_C"/>
</dbReference>
<dbReference type="SUPFAM" id="SSF53244">
    <property type="entry name" value="MurD-like peptide ligases, peptide-binding domain"/>
    <property type="match status" value="1"/>
</dbReference>
<dbReference type="InterPro" id="IPR036565">
    <property type="entry name" value="Mur-like_cat_sf"/>
</dbReference>
<organism evidence="3 4">
    <name type="scientific">Methanobrevibacter smithii</name>
    <dbReference type="NCBI Taxonomy" id="2173"/>
    <lineage>
        <taxon>Archaea</taxon>
        <taxon>Methanobacteriati</taxon>
        <taxon>Methanobacteriota</taxon>
        <taxon>Methanomada group</taxon>
        <taxon>Methanobacteria</taxon>
        <taxon>Methanobacteriales</taxon>
        <taxon>Methanobacteriaceae</taxon>
        <taxon>Methanobrevibacter</taxon>
    </lineage>
</organism>
<reference evidence="3 4" key="1">
    <citation type="submission" date="2016-10" db="EMBL/GenBank/DDBJ databases">
        <authorList>
            <person name="Varghese N."/>
        </authorList>
    </citation>
    <scope>NUCLEOTIDE SEQUENCE [LARGE SCALE GENOMIC DNA]</scope>
    <source>
        <strain evidence="3 4">KB11</strain>
    </source>
</reference>
<dbReference type="Gene3D" id="3.40.1190.10">
    <property type="entry name" value="Mur-like, catalytic domain"/>
    <property type="match status" value="1"/>
</dbReference>
<gene>
    <name evidence="3" type="ORF">BK798_02285</name>
</gene>
<dbReference type="AlphaFoldDB" id="A0A2H4U5F8"/>
<dbReference type="Gene3D" id="3.90.190.20">
    <property type="entry name" value="Mur ligase, C-terminal domain"/>
    <property type="match status" value="1"/>
</dbReference>
<dbReference type="EMBL" id="CP017803">
    <property type="protein sequence ID" value="ATZ59324.1"/>
    <property type="molecule type" value="Genomic_DNA"/>
</dbReference>
<dbReference type="InterPro" id="IPR050061">
    <property type="entry name" value="MurCDEF_pg_biosynth"/>
</dbReference>
<dbReference type="Pfam" id="PF02875">
    <property type="entry name" value="Mur_ligase_C"/>
    <property type="match status" value="1"/>
</dbReference>
<feature type="domain" description="Mur ligase central" evidence="2">
    <location>
        <begin position="113"/>
        <end position="307"/>
    </location>
</feature>
<dbReference type="GO" id="GO:0016881">
    <property type="term" value="F:acid-amino acid ligase activity"/>
    <property type="evidence" value="ECO:0007669"/>
    <property type="project" value="InterPro"/>
</dbReference>
<evidence type="ECO:0000259" key="2">
    <source>
        <dbReference type="Pfam" id="PF08245"/>
    </source>
</evidence>